<evidence type="ECO:0000259" key="5">
    <source>
        <dbReference type="PROSITE" id="PS50949"/>
    </source>
</evidence>
<dbReference type="Gene3D" id="1.20.120.530">
    <property type="entry name" value="GntR ligand-binding domain-like"/>
    <property type="match status" value="1"/>
</dbReference>
<gene>
    <name evidence="6" type="ORF">ACFOES_05420</name>
</gene>
<sequence length="243" mass="27160">MADATSGDFEPAPAGADPAGTGVRGRFERMYRELRTRICLLDYPPGARLSEEAVAREFGVSRTPLRRVLGRLETEGLVQSVHGVGTLVTDVDIEELTQVFRLRTALAELPGKLDPVPPSPAMVAEFEALVDRARALVAQPDARAFAQLNIDFFEAHMQLTANEPLREISRRLYYQTHRIWLQSVSARRIDLLEEMQIFDHEIEDYVRALRIGDLEAAAHIHRAHISMSFTRMRQNAEGGEGAG</sequence>
<dbReference type="InterPro" id="IPR036390">
    <property type="entry name" value="WH_DNA-bd_sf"/>
</dbReference>
<dbReference type="SUPFAM" id="SSF46785">
    <property type="entry name" value="Winged helix' DNA-binding domain"/>
    <property type="match status" value="1"/>
</dbReference>
<comment type="caution">
    <text evidence="6">The sequence shown here is derived from an EMBL/GenBank/DDBJ whole genome shotgun (WGS) entry which is preliminary data.</text>
</comment>
<feature type="domain" description="HTH gntR-type" evidence="5">
    <location>
        <begin position="24"/>
        <end position="91"/>
    </location>
</feature>
<feature type="region of interest" description="Disordered" evidence="4">
    <location>
        <begin position="1"/>
        <end position="22"/>
    </location>
</feature>
<dbReference type="PANTHER" id="PTHR43537:SF5">
    <property type="entry name" value="UXU OPERON TRANSCRIPTIONAL REGULATOR"/>
    <property type="match status" value="1"/>
</dbReference>
<dbReference type="SUPFAM" id="SSF48008">
    <property type="entry name" value="GntR ligand-binding domain-like"/>
    <property type="match status" value="1"/>
</dbReference>
<dbReference type="PROSITE" id="PS50949">
    <property type="entry name" value="HTH_GNTR"/>
    <property type="match status" value="1"/>
</dbReference>
<dbReference type="InterPro" id="IPR011711">
    <property type="entry name" value="GntR_C"/>
</dbReference>
<protein>
    <submittedName>
        <fullName evidence="6">GntR family transcriptional regulator</fullName>
    </submittedName>
</protein>
<dbReference type="Pfam" id="PF00392">
    <property type="entry name" value="GntR"/>
    <property type="match status" value="1"/>
</dbReference>
<feature type="compositionally biased region" description="Low complexity" evidence="4">
    <location>
        <begin position="11"/>
        <end position="21"/>
    </location>
</feature>
<dbReference type="PRINTS" id="PR00035">
    <property type="entry name" value="HTHGNTR"/>
</dbReference>
<organism evidence="6 7">
    <name type="scientific">Acidimangrovimonas pyrenivorans</name>
    <dbReference type="NCBI Taxonomy" id="2030798"/>
    <lineage>
        <taxon>Bacteria</taxon>
        <taxon>Pseudomonadati</taxon>
        <taxon>Pseudomonadota</taxon>
        <taxon>Alphaproteobacteria</taxon>
        <taxon>Rhodobacterales</taxon>
        <taxon>Paracoccaceae</taxon>
        <taxon>Acidimangrovimonas</taxon>
    </lineage>
</organism>
<dbReference type="Proteomes" id="UP001595443">
    <property type="component" value="Unassembled WGS sequence"/>
</dbReference>
<keyword evidence="3" id="KW-0804">Transcription</keyword>
<dbReference type="PANTHER" id="PTHR43537">
    <property type="entry name" value="TRANSCRIPTIONAL REGULATOR, GNTR FAMILY"/>
    <property type="match status" value="1"/>
</dbReference>
<evidence type="ECO:0000256" key="4">
    <source>
        <dbReference type="SAM" id="MobiDB-lite"/>
    </source>
</evidence>
<dbReference type="Pfam" id="PF07729">
    <property type="entry name" value="FCD"/>
    <property type="match status" value="1"/>
</dbReference>
<dbReference type="RefSeq" id="WP_377832176.1">
    <property type="nucleotide sequence ID" value="NZ_JBHRSK010000004.1"/>
</dbReference>
<dbReference type="CDD" id="cd07377">
    <property type="entry name" value="WHTH_GntR"/>
    <property type="match status" value="1"/>
</dbReference>
<dbReference type="EMBL" id="JBHRSK010000004">
    <property type="protein sequence ID" value="MFC2967526.1"/>
    <property type="molecule type" value="Genomic_DNA"/>
</dbReference>
<dbReference type="Gene3D" id="1.10.10.10">
    <property type="entry name" value="Winged helix-like DNA-binding domain superfamily/Winged helix DNA-binding domain"/>
    <property type="match status" value="1"/>
</dbReference>
<evidence type="ECO:0000256" key="2">
    <source>
        <dbReference type="ARBA" id="ARBA00023125"/>
    </source>
</evidence>
<evidence type="ECO:0000313" key="7">
    <source>
        <dbReference type="Proteomes" id="UP001595443"/>
    </source>
</evidence>
<keyword evidence="2" id="KW-0238">DNA-binding</keyword>
<reference evidence="7" key="1">
    <citation type="journal article" date="2019" name="Int. J. Syst. Evol. Microbiol.">
        <title>The Global Catalogue of Microorganisms (GCM) 10K type strain sequencing project: providing services to taxonomists for standard genome sequencing and annotation.</title>
        <authorList>
            <consortium name="The Broad Institute Genomics Platform"/>
            <consortium name="The Broad Institute Genome Sequencing Center for Infectious Disease"/>
            <person name="Wu L."/>
            <person name="Ma J."/>
        </authorList>
    </citation>
    <scope>NUCLEOTIDE SEQUENCE [LARGE SCALE GENOMIC DNA]</scope>
    <source>
        <strain evidence="7">KCTC 62192</strain>
    </source>
</reference>
<proteinExistence type="predicted"/>
<keyword evidence="7" id="KW-1185">Reference proteome</keyword>
<evidence type="ECO:0000256" key="1">
    <source>
        <dbReference type="ARBA" id="ARBA00023015"/>
    </source>
</evidence>
<dbReference type="InterPro" id="IPR036388">
    <property type="entry name" value="WH-like_DNA-bd_sf"/>
</dbReference>
<evidence type="ECO:0000256" key="3">
    <source>
        <dbReference type="ARBA" id="ARBA00023163"/>
    </source>
</evidence>
<evidence type="ECO:0000313" key="6">
    <source>
        <dbReference type="EMBL" id="MFC2967526.1"/>
    </source>
</evidence>
<dbReference type="InterPro" id="IPR008920">
    <property type="entry name" value="TF_FadR/GntR_C"/>
</dbReference>
<accession>A0ABV7AF25</accession>
<dbReference type="InterPro" id="IPR000524">
    <property type="entry name" value="Tscrpt_reg_HTH_GntR"/>
</dbReference>
<keyword evidence="1" id="KW-0805">Transcription regulation</keyword>
<dbReference type="SMART" id="SM00345">
    <property type="entry name" value="HTH_GNTR"/>
    <property type="match status" value="1"/>
</dbReference>
<name>A0ABV7AF25_9RHOB</name>